<dbReference type="EMBL" id="BNCJ01000005">
    <property type="protein sequence ID" value="GHF50840.1"/>
    <property type="molecule type" value="Genomic_DNA"/>
</dbReference>
<sequence>MRIATALALVLPLSLPGLALAAGSESDDPPKPTPTTQTCTGVQVWDDKTQKCVDPKKSALDADTLYGAVRELAYAGRYTDAQAVLAAMPDQGDDRVLTYWGFTHRKMGHAELAQAFYDKAIAHNPDNLLARSYMGQGLVAEGRIDDAITQWREIKARGGEGSWAEASLREAIRTGATYSY</sequence>
<reference evidence="3" key="1">
    <citation type="journal article" date="2014" name="Int. J. Syst. Evol. Microbiol.">
        <title>Complete genome sequence of Corynebacterium casei LMG S-19264T (=DSM 44701T), isolated from a smear-ripened cheese.</title>
        <authorList>
            <consortium name="US DOE Joint Genome Institute (JGI-PGF)"/>
            <person name="Walter F."/>
            <person name="Albersmeier A."/>
            <person name="Kalinowski J."/>
            <person name="Ruckert C."/>
        </authorList>
    </citation>
    <scope>NUCLEOTIDE SEQUENCE</scope>
    <source>
        <strain evidence="3">KCTC 42650</strain>
    </source>
</reference>
<evidence type="ECO:0000256" key="1">
    <source>
        <dbReference type="PROSITE-ProRule" id="PRU00339"/>
    </source>
</evidence>
<gene>
    <name evidence="3" type="ORF">GCM10017056_23180</name>
</gene>
<feature type="chain" id="PRO_5035257932" description="Tetratricopeptide repeat protein" evidence="2">
    <location>
        <begin position="22"/>
        <end position="180"/>
    </location>
</feature>
<feature type="signal peptide" evidence="2">
    <location>
        <begin position="1"/>
        <end position="21"/>
    </location>
</feature>
<feature type="repeat" description="TPR" evidence="1">
    <location>
        <begin position="94"/>
        <end position="127"/>
    </location>
</feature>
<evidence type="ECO:0000313" key="3">
    <source>
        <dbReference type="EMBL" id="GHF50840.1"/>
    </source>
</evidence>
<dbReference type="AlphaFoldDB" id="A0A8J3M870"/>
<evidence type="ECO:0000256" key="2">
    <source>
        <dbReference type="SAM" id="SignalP"/>
    </source>
</evidence>
<proteinExistence type="predicted"/>
<comment type="caution">
    <text evidence="3">The sequence shown here is derived from an EMBL/GenBank/DDBJ whole genome shotgun (WGS) entry which is preliminary data.</text>
</comment>
<keyword evidence="1" id="KW-0802">TPR repeat</keyword>
<evidence type="ECO:0008006" key="5">
    <source>
        <dbReference type="Google" id="ProtNLM"/>
    </source>
</evidence>
<dbReference type="SUPFAM" id="SSF48452">
    <property type="entry name" value="TPR-like"/>
    <property type="match status" value="1"/>
</dbReference>
<evidence type="ECO:0000313" key="4">
    <source>
        <dbReference type="Proteomes" id="UP000626220"/>
    </source>
</evidence>
<organism evidence="3 4">
    <name type="scientific">Seohaeicola zhoushanensis</name>
    <dbReference type="NCBI Taxonomy" id="1569283"/>
    <lineage>
        <taxon>Bacteria</taxon>
        <taxon>Pseudomonadati</taxon>
        <taxon>Pseudomonadota</taxon>
        <taxon>Alphaproteobacteria</taxon>
        <taxon>Rhodobacterales</taxon>
        <taxon>Roseobacteraceae</taxon>
        <taxon>Seohaeicola</taxon>
    </lineage>
</organism>
<dbReference type="Proteomes" id="UP000626220">
    <property type="component" value="Unassembled WGS sequence"/>
</dbReference>
<dbReference type="InterPro" id="IPR011990">
    <property type="entry name" value="TPR-like_helical_dom_sf"/>
</dbReference>
<dbReference type="RefSeq" id="WP_189680251.1">
    <property type="nucleotide sequence ID" value="NZ_BNCJ01000005.1"/>
</dbReference>
<dbReference type="InterPro" id="IPR019734">
    <property type="entry name" value="TPR_rpt"/>
</dbReference>
<name>A0A8J3M870_9RHOB</name>
<keyword evidence="4" id="KW-1185">Reference proteome</keyword>
<dbReference type="Gene3D" id="1.25.40.10">
    <property type="entry name" value="Tetratricopeptide repeat domain"/>
    <property type="match status" value="1"/>
</dbReference>
<dbReference type="PROSITE" id="PS50005">
    <property type="entry name" value="TPR"/>
    <property type="match status" value="1"/>
</dbReference>
<keyword evidence="2" id="KW-0732">Signal</keyword>
<reference evidence="3" key="2">
    <citation type="submission" date="2020-09" db="EMBL/GenBank/DDBJ databases">
        <authorList>
            <person name="Sun Q."/>
            <person name="Kim S."/>
        </authorList>
    </citation>
    <scope>NUCLEOTIDE SEQUENCE</scope>
    <source>
        <strain evidence="3">KCTC 42650</strain>
    </source>
</reference>
<accession>A0A8J3M870</accession>
<protein>
    <recommendedName>
        <fullName evidence="5">Tetratricopeptide repeat protein</fullName>
    </recommendedName>
</protein>